<dbReference type="InterPro" id="IPR043128">
    <property type="entry name" value="Rev_trsase/Diguanyl_cyclase"/>
</dbReference>
<dbReference type="SUPFAM" id="SSF55073">
    <property type="entry name" value="Nucleotide cyclase"/>
    <property type="match status" value="1"/>
</dbReference>
<feature type="transmembrane region" description="Helical" evidence="1">
    <location>
        <begin position="73"/>
        <end position="91"/>
    </location>
</feature>
<keyword evidence="1" id="KW-1133">Transmembrane helix</keyword>
<dbReference type="PANTHER" id="PTHR33121">
    <property type="entry name" value="CYCLIC DI-GMP PHOSPHODIESTERASE PDEF"/>
    <property type="match status" value="1"/>
</dbReference>
<dbReference type="InterPro" id="IPR000160">
    <property type="entry name" value="GGDEF_dom"/>
</dbReference>
<feature type="domain" description="EAL" evidence="2">
    <location>
        <begin position="308"/>
        <end position="561"/>
    </location>
</feature>
<evidence type="ECO:0000259" key="2">
    <source>
        <dbReference type="PROSITE" id="PS50883"/>
    </source>
</evidence>
<dbReference type="SUPFAM" id="SSF141868">
    <property type="entry name" value="EAL domain-like"/>
    <property type="match status" value="1"/>
</dbReference>
<proteinExistence type="predicted"/>
<dbReference type="CDD" id="cd01948">
    <property type="entry name" value="EAL"/>
    <property type="match status" value="1"/>
</dbReference>
<feature type="transmembrane region" description="Helical" evidence="1">
    <location>
        <begin position="103"/>
        <end position="123"/>
    </location>
</feature>
<keyword evidence="1" id="KW-0812">Transmembrane</keyword>
<dbReference type="PROSITE" id="PS50883">
    <property type="entry name" value="EAL"/>
    <property type="match status" value="1"/>
</dbReference>
<evidence type="ECO:0008006" key="5">
    <source>
        <dbReference type="Google" id="ProtNLM"/>
    </source>
</evidence>
<sequence>MSQTSPAASADSLPGLLRALPREGTRTTVIILLLAACASLFIVLDGGPPSAVAHFMYAPILLAAYAHGARAGVVTGVLTGLLAGPVLGVGIGEIQRSAGELALHWSVRTLWFAAVGGLVGYAVHQTRVQAERLTDLRFRDPLSSLPNLAAIRRHLNRLSRRRSADDSDRVTVIALRVQNHDKLVETFGHRNTALVFRTFADSLRKRFGAGLFVGRSGPDRMTIIHDGAGGVTRRELMAEIDRLARSPVELDGVPVFLDIATGIARERTADTDPAELVSKADVAANRAVAEGSEVAVYNYRKESDFQRSLKLLGEVERAIADNEFRLVFQPSLDLRTRRLRGAEALARWQHPERGLVSPGTFIPMIEQTRMVDTFTRWTVERSLTQLAEWHANGTNASVAVNLSARNLNSDELLRFINDRLVNLGIDPRGLELEITERSLLNVKGSRLKQLEALREAGVGIAVDDFGTGYASLAYLRSLPITTLKLDRSFITGMPNQPYDFALVRRIIQMAHDLGLEVVGEGVEDARTLIQLRRLDCDAAQGFYIARPVEAAQAEQLMREGWPKGHILDAGDPDVPDTPA</sequence>
<keyword evidence="1" id="KW-0472">Membrane</keyword>
<dbReference type="Gene3D" id="3.30.70.270">
    <property type="match status" value="1"/>
</dbReference>
<dbReference type="SMART" id="SM00267">
    <property type="entry name" value="GGDEF"/>
    <property type="match status" value="1"/>
</dbReference>
<feature type="domain" description="GGDEF" evidence="3">
    <location>
        <begin position="168"/>
        <end position="300"/>
    </location>
</feature>
<dbReference type="AlphaFoldDB" id="A0A5B8R5L6"/>
<evidence type="ECO:0000256" key="1">
    <source>
        <dbReference type="SAM" id="Phobius"/>
    </source>
</evidence>
<name>A0A5B8R5L6_9ZZZZ</name>
<gene>
    <name evidence="4" type="ORF">KBTEX_00432</name>
</gene>
<dbReference type="GO" id="GO:0071111">
    <property type="term" value="F:cyclic-guanylate-specific phosphodiesterase activity"/>
    <property type="evidence" value="ECO:0007669"/>
    <property type="project" value="InterPro"/>
</dbReference>
<evidence type="ECO:0000313" key="4">
    <source>
        <dbReference type="EMBL" id="QEA04129.1"/>
    </source>
</evidence>
<accession>A0A5B8R5L6</accession>
<dbReference type="SMART" id="SM00052">
    <property type="entry name" value="EAL"/>
    <property type="match status" value="1"/>
</dbReference>
<dbReference type="InterPro" id="IPR035919">
    <property type="entry name" value="EAL_sf"/>
</dbReference>
<organism evidence="4">
    <name type="scientific">uncultured organism</name>
    <dbReference type="NCBI Taxonomy" id="155900"/>
    <lineage>
        <taxon>unclassified sequences</taxon>
        <taxon>environmental samples</taxon>
    </lineage>
</organism>
<dbReference type="PANTHER" id="PTHR33121:SF71">
    <property type="entry name" value="OXYGEN SENSOR PROTEIN DOSP"/>
    <property type="match status" value="1"/>
</dbReference>
<reference evidence="4" key="1">
    <citation type="submission" date="2019-06" db="EMBL/GenBank/DDBJ databases">
        <authorList>
            <person name="Murdoch R.W."/>
            <person name="Fathepure B."/>
        </authorList>
    </citation>
    <scope>NUCLEOTIDE SEQUENCE</scope>
</reference>
<dbReference type="Pfam" id="PF00563">
    <property type="entry name" value="EAL"/>
    <property type="match status" value="1"/>
</dbReference>
<feature type="transmembrane region" description="Helical" evidence="1">
    <location>
        <begin position="27"/>
        <end position="44"/>
    </location>
</feature>
<evidence type="ECO:0000259" key="3">
    <source>
        <dbReference type="PROSITE" id="PS50887"/>
    </source>
</evidence>
<dbReference type="Gene3D" id="3.20.20.450">
    <property type="entry name" value="EAL domain"/>
    <property type="match status" value="1"/>
</dbReference>
<dbReference type="Pfam" id="PF00990">
    <property type="entry name" value="GGDEF"/>
    <property type="match status" value="1"/>
</dbReference>
<protein>
    <recommendedName>
        <fullName evidence="5">EAL domain</fullName>
    </recommendedName>
</protein>
<dbReference type="InterPro" id="IPR001633">
    <property type="entry name" value="EAL_dom"/>
</dbReference>
<dbReference type="PROSITE" id="PS50887">
    <property type="entry name" value="GGDEF"/>
    <property type="match status" value="1"/>
</dbReference>
<dbReference type="InterPro" id="IPR050706">
    <property type="entry name" value="Cyclic-di-GMP_PDE-like"/>
</dbReference>
<dbReference type="EMBL" id="MN079080">
    <property type="protein sequence ID" value="QEA04129.1"/>
    <property type="molecule type" value="Genomic_DNA"/>
</dbReference>
<dbReference type="InterPro" id="IPR029787">
    <property type="entry name" value="Nucleotide_cyclase"/>
</dbReference>